<evidence type="ECO:0000256" key="2">
    <source>
        <dbReference type="ARBA" id="ARBA00008156"/>
    </source>
</evidence>
<feature type="domain" description="Pyrrolo-quinoline quinone repeat" evidence="6">
    <location>
        <begin position="24"/>
        <end position="330"/>
    </location>
</feature>
<gene>
    <name evidence="8" type="ORF">SAMN05444167_0298</name>
</gene>
<accession>A0A1G7FCR1</accession>
<keyword evidence="5" id="KW-0732">Signal</keyword>
<dbReference type="Gene3D" id="2.140.10.10">
    <property type="entry name" value="Quinoprotein alcohol dehydrogenase-like superfamily"/>
    <property type="match status" value="1"/>
</dbReference>
<feature type="region of interest" description="Disordered" evidence="4">
    <location>
        <begin position="202"/>
        <end position="226"/>
    </location>
</feature>
<evidence type="ECO:0000256" key="3">
    <source>
        <dbReference type="ARBA" id="ARBA00023002"/>
    </source>
</evidence>
<dbReference type="Pfam" id="PF01011">
    <property type="entry name" value="PQQ"/>
    <property type="match status" value="1"/>
</dbReference>
<evidence type="ECO:0000259" key="6">
    <source>
        <dbReference type="Pfam" id="PF01011"/>
    </source>
</evidence>
<dbReference type="PANTHER" id="PTHR32303">
    <property type="entry name" value="QUINOPROTEIN ALCOHOL DEHYDROGENASE (CYTOCHROME C)"/>
    <property type="match status" value="1"/>
</dbReference>
<dbReference type="InterPro" id="IPR002372">
    <property type="entry name" value="PQQ_rpt_dom"/>
</dbReference>
<evidence type="ECO:0000313" key="9">
    <source>
        <dbReference type="Proteomes" id="UP000182427"/>
    </source>
</evidence>
<sequence length="495" mass="52136">MRHIIAASLVLLPFAAHAQNASDWPSYNRTLNGQRFAPQTEITPANAANLKELCRYDLKLQSSFQTGPVVVNGTMYITTAHDTIAIDANTCAEKWRAHDDYTMAIPNDTNRGVAFADGRVFRGTQDARLLAYDAASGKKLWDISLGDPKHLETTSAAVLAWKGMVFTGNAGSSRMPTKGRMYGIDAATGKIIWEQYMVPRSADDKSRGPAAPAPKVKGTADEGGTPWTAFTLDEATGTLYVPGGDPISTEDAAFSVALDAKSGAVKQTYLPVKHDFHDWEVSAAPLLYSINGKAMVASATKDGRIYAGDIKTGKPAWTANATTVSNETAPLTATGPHVCPGTLGGNEWSNPAYSPATKLIYNGAVDWCATLTSTNTPKPKITFDAPTQATGWVKAFNPATGKEAWSFRTPAPVVGGITPTAGNLIFAGDLGGTLYAFNAKTGDIAWKTATGGAIGGGVISYAIAGKQRIAVTSGMKSNTWPMASGSASIVVYGLK</sequence>
<dbReference type="SUPFAM" id="SSF50998">
    <property type="entry name" value="Quinoprotein alcohol dehydrogenase-like"/>
    <property type="match status" value="1"/>
</dbReference>
<feature type="signal peptide" evidence="5">
    <location>
        <begin position="1"/>
        <end position="18"/>
    </location>
</feature>
<comment type="similarity">
    <text evidence="2">Belongs to the bacterial PQQ dehydrogenase family.</text>
</comment>
<dbReference type="GO" id="GO:0016491">
    <property type="term" value="F:oxidoreductase activity"/>
    <property type="evidence" value="ECO:0007669"/>
    <property type="project" value="UniProtKB-KW"/>
</dbReference>
<dbReference type="InterPro" id="IPR018391">
    <property type="entry name" value="PQQ_b-propeller_rpt"/>
</dbReference>
<comment type="cofactor">
    <cofactor evidence="1">
        <name>pyrroloquinoline quinone</name>
        <dbReference type="ChEBI" id="CHEBI:58442"/>
    </cofactor>
</comment>
<organism evidence="8 9">
    <name type="scientific">Terriglobus roseus</name>
    <dbReference type="NCBI Taxonomy" id="392734"/>
    <lineage>
        <taxon>Bacteria</taxon>
        <taxon>Pseudomonadati</taxon>
        <taxon>Acidobacteriota</taxon>
        <taxon>Terriglobia</taxon>
        <taxon>Terriglobales</taxon>
        <taxon>Acidobacteriaceae</taxon>
        <taxon>Terriglobus</taxon>
    </lineage>
</organism>
<dbReference type="Proteomes" id="UP000182427">
    <property type="component" value="Chromosome I"/>
</dbReference>
<dbReference type="EMBL" id="LT629690">
    <property type="protein sequence ID" value="SDE73700.1"/>
    <property type="molecule type" value="Genomic_DNA"/>
</dbReference>
<evidence type="ECO:0000256" key="4">
    <source>
        <dbReference type="SAM" id="MobiDB-lite"/>
    </source>
</evidence>
<dbReference type="Pfam" id="PF13360">
    <property type="entry name" value="PQQ_2"/>
    <property type="match status" value="1"/>
</dbReference>
<dbReference type="RefSeq" id="WP_083343581.1">
    <property type="nucleotide sequence ID" value="NZ_LT629690.1"/>
</dbReference>
<evidence type="ECO:0000313" key="8">
    <source>
        <dbReference type="EMBL" id="SDE73700.1"/>
    </source>
</evidence>
<dbReference type="AlphaFoldDB" id="A0A1G7FCR1"/>
<evidence type="ECO:0000259" key="7">
    <source>
        <dbReference type="Pfam" id="PF13360"/>
    </source>
</evidence>
<dbReference type="InterPro" id="IPR011047">
    <property type="entry name" value="Quinoprotein_ADH-like_sf"/>
</dbReference>
<keyword evidence="3" id="KW-0560">Oxidoreductase</keyword>
<dbReference type="SMART" id="SM00564">
    <property type="entry name" value="PQQ"/>
    <property type="match status" value="6"/>
</dbReference>
<name>A0A1G7FCR1_9BACT</name>
<reference evidence="9" key="1">
    <citation type="submission" date="2016-10" db="EMBL/GenBank/DDBJ databases">
        <authorList>
            <person name="Varghese N."/>
            <person name="Submissions S."/>
        </authorList>
    </citation>
    <scope>NUCLEOTIDE SEQUENCE [LARGE SCALE GENOMIC DNA]</scope>
    <source>
        <strain evidence="9">GAS232</strain>
    </source>
</reference>
<proteinExistence type="inferred from homology"/>
<protein>
    <submittedName>
        <fullName evidence="8">Alcohol dehydrogenase (Cytochrome c)</fullName>
    </submittedName>
</protein>
<feature type="chain" id="PRO_5009240955" evidence="5">
    <location>
        <begin position="19"/>
        <end position="495"/>
    </location>
</feature>
<evidence type="ECO:0000256" key="1">
    <source>
        <dbReference type="ARBA" id="ARBA00001931"/>
    </source>
</evidence>
<keyword evidence="9" id="KW-1185">Reference proteome</keyword>
<dbReference type="OrthoDB" id="1860at2"/>
<evidence type="ECO:0000256" key="5">
    <source>
        <dbReference type="SAM" id="SignalP"/>
    </source>
</evidence>
<feature type="domain" description="Pyrrolo-quinoline quinone repeat" evidence="7">
    <location>
        <begin position="390"/>
        <end position="471"/>
    </location>
</feature>